<gene>
    <name evidence="10" type="ORF">NLJ89_g4524</name>
</gene>
<feature type="active site" description="Charge relay system" evidence="7">
    <location>
        <position position="62"/>
    </location>
</feature>
<protein>
    <recommendedName>
        <fullName evidence="7">Glutamyl-tRNA(Gln) amidotransferase subunit A, mitochondrial</fullName>
        <shortName evidence="7">Glu-AdT subunit A</shortName>
        <ecNumber evidence="7">6.3.5.7</ecNumber>
    </recommendedName>
</protein>
<comment type="subunit">
    <text evidence="7">Subunit of the heterotrimeric GatCAB amidotransferase (AdT) complex, composed of A, B and C subunits.</text>
</comment>
<evidence type="ECO:0000313" key="11">
    <source>
        <dbReference type="Proteomes" id="UP001148786"/>
    </source>
</evidence>
<dbReference type="Pfam" id="PF01425">
    <property type="entry name" value="Amidase"/>
    <property type="match status" value="1"/>
</dbReference>
<dbReference type="PANTHER" id="PTHR11895:SF7">
    <property type="entry name" value="GLUTAMYL-TRNA(GLN) AMIDOTRANSFERASE SUBUNIT A, MITOCHONDRIAL"/>
    <property type="match status" value="1"/>
</dbReference>
<accession>A0A9W8K2R6</accession>
<comment type="caution">
    <text evidence="10">The sequence shown here is derived from an EMBL/GenBank/DDBJ whole genome shotgun (WGS) entry which is preliminary data.</text>
</comment>
<feature type="active site" description="Acyl-ester intermediate" evidence="7">
    <location>
        <position position="169"/>
    </location>
</feature>
<dbReference type="InterPro" id="IPR036928">
    <property type="entry name" value="AS_sf"/>
</dbReference>
<dbReference type="GO" id="GO:0005739">
    <property type="term" value="C:mitochondrion"/>
    <property type="evidence" value="ECO:0007669"/>
    <property type="project" value="UniProtKB-SubCell"/>
</dbReference>
<dbReference type="InterPro" id="IPR000120">
    <property type="entry name" value="Amidase"/>
</dbReference>
<dbReference type="AlphaFoldDB" id="A0A9W8K2R6"/>
<evidence type="ECO:0000313" key="10">
    <source>
        <dbReference type="EMBL" id="KAJ3510707.1"/>
    </source>
</evidence>
<dbReference type="InterPro" id="IPR023631">
    <property type="entry name" value="Amidase_dom"/>
</dbReference>
<feature type="active site" description="Charge relay system" evidence="7">
    <location>
        <position position="145"/>
    </location>
</feature>
<comment type="function">
    <text evidence="7">Allows the formation of correctly charged Gln-tRNA(Gln) through the transamidation of misacylated Glu-tRNA(Gln) in the mitochondria. The reaction takes place in the presence of glutamine and ATP through an activated gamma-phospho-Glu-tRNA(Gln).</text>
</comment>
<keyword evidence="2 7" id="KW-0436">Ligase</keyword>
<evidence type="ECO:0000256" key="6">
    <source>
        <dbReference type="ARBA" id="ARBA00047407"/>
    </source>
</evidence>
<reference evidence="10" key="1">
    <citation type="submission" date="2022-07" db="EMBL/GenBank/DDBJ databases">
        <title>Genome Sequence of Agrocybe chaxingu.</title>
        <authorList>
            <person name="Buettner E."/>
        </authorList>
    </citation>
    <scope>NUCLEOTIDE SEQUENCE</scope>
    <source>
        <strain evidence="10">MP-N11</strain>
    </source>
</reference>
<dbReference type="HAMAP" id="MF_00120">
    <property type="entry name" value="GatA"/>
    <property type="match status" value="1"/>
</dbReference>
<dbReference type="EMBL" id="JANKHO010000378">
    <property type="protein sequence ID" value="KAJ3510707.1"/>
    <property type="molecule type" value="Genomic_DNA"/>
</dbReference>
<dbReference type="Proteomes" id="UP001148786">
    <property type="component" value="Unassembled WGS sequence"/>
</dbReference>
<comment type="catalytic activity">
    <reaction evidence="6 7">
        <text>L-glutamyl-tRNA(Gln) + L-glutamine + ATP + H2O = L-glutaminyl-tRNA(Gln) + L-glutamate + ADP + phosphate + H(+)</text>
        <dbReference type="Rhea" id="RHEA:17521"/>
        <dbReference type="Rhea" id="RHEA-COMP:9681"/>
        <dbReference type="Rhea" id="RHEA-COMP:9684"/>
        <dbReference type="ChEBI" id="CHEBI:15377"/>
        <dbReference type="ChEBI" id="CHEBI:15378"/>
        <dbReference type="ChEBI" id="CHEBI:29985"/>
        <dbReference type="ChEBI" id="CHEBI:30616"/>
        <dbReference type="ChEBI" id="CHEBI:43474"/>
        <dbReference type="ChEBI" id="CHEBI:58359"/>
        <dbReference type="ChEBI" id="CHEBI:78520"/>
        <dbReference type="ChEBI" id="CHEBI:78521"/>
        <dbReference type="ChEBI" id="CHEBI:456216"/>
        <dbReference type="EC" id="6.3.5.7"/>
    </reaction>
</comment>
<name>A0A9W8K2R6_9AGAR</name>
<dbReference type="InterPro" id="IPR020556">
    <property type="entry name" value="Amidase_CS"/>
</dbReference>
<evidence type="ECO:0000256" key="5">
    <source>
        <dbReference type="ARBA" id="ARBA00022917"/>
    </source>
</evidence>
<evidence type="ECO:0000256" key="7">
    <source>
        <dbReference type="HAMAP-Rule" id="MF_03150"/>
    </source>
</evidence>
<dbReference type="GO" id="GO:0032543">
    <property type="term" value="P:mitochondrial translation"/>
    <property type="evidence" value="ECO:0007669"/>
    <property type="project" value="UniProtKB-UniRule"/>
</dbReference>
<comment type="subcellular location">
    <subcellularLocation>
        <location evidence="7">Mitochondrion</location>
    </subcellularLocation>
</comment>
<feature type="compositionally biased region" description="Low complexity" evidence="8">
    <location>
        <begin position="568"/>
        <end position="594"/>
    </location>
</feature>
<dbReference type="Gene3D" id="3.90.1300.10">
    <property type="entry name" value="Amidase signature (AS) domain"/>
    <property type="match status" value="1"/>
</dbReference>
<dbReference type="GO" id="GO:0050567">
    <property type="term" value="F:glutaminyl-tRNA synthase (glutamine-hydrolyzing) activity"/>
    <property type="evidence" value="ECO:0007669"/>
    <property type="project" value="UniProtKB-UniRule"/>
</dbReference>
<evidence type="ECO:0000256" key="3">
    <source>
        <dbReference type="ARBA" id="ARBA00022741"/>
    </source>
</evidence>
<keyword evidence="11" id="KW-1185">Reference proteome</keyword>
<dbReference type="OrthoDB" id="421993at2759"/>
<keyword evidence="7" id="KW-0496">Mitochondrion</keyword>
<keyword evidence="3 7" id="KW-0547">Nucleotide-binding</keyword>
<evidence type="ECO:0000256" key="4">
    <source>
        <dbReference type="ARBA" id="ARBA00022840"/>
    </source>
</evidence>
<dbReference type="GO" id="GO:0030956">
    <property type="term" value="C:glutamyl-tRNA(Gln) amidotransferase complex"/>
    <property type="evidence" value="ECO:0007669"/>
    <property type="project" value="UniProtKB-UniRule"/>
</dbReference>
<feature type="domain" description="Amidase" evidence="9">
    <location>
        <begin position="50"/>
        <end position="474"/>
    </location>
</feature>
<dbReference type="PANTHER" id="PTHR11895">
    <property type="entry name" value="TRANSAMIDASE"/>
    <property type="match status" value="1"/>
</dbReference>
<evidence type="ECO:0000256" key="1">
    <source>
        <dbReference type="ARBA" id="ARBA00008069"/>
    </source>
</evidence>
<dbReference type="PROSITE" id="PS00571">
    <property type="entry name" value="AMIDASES"/>
    <property type="match status" value="1"/>
</dbReference>
<evidence type="ECO:0000256" key="8">
    <source>
        <dbReference type="SAM" id="MobiDB-lite"/>
    </source>
</evidence>
<keyword evidence="5 7" id="KW-0648">Protein biosynthesis</keyword>
<dbReference type="InterPro" id="IPR004412">
    <property type="entry name" value="GatA"/>
</dbReference>
<dbReference type="GO" id="GO:0070681">
    <property type="term" value="P:glutaminyl-tRNAGln biosynthesis via transamidation"/>
    <property type="evidence" value="ECO:0007669"/>
    <property type="project" value="UniProtKB-UniRule"/>
</dbReference>
<keyword evidence="4 7" id="KW-0067">ATP-binding</keyword>
<dbReference type="GO" id="GO:0005524">
    <property type="term" value="F:ATP binding"/>
    <property type="evidence" value="ECO:0007669"/>
    <property type="project" value="UniProtKB-KW"/>
</dbReference>
<evidence type="ECO:0000259" key="9">
    <source>
        <dbReference type="Pfam" id="PF01425"/>
    </source>
</evidence>
<evidence type="ECO:0000256" key="2">
    <source>
        <dbReference type="ARBA" id="ARBA00022598"/>
    </source>
</evidence>
<dbReference type="EC" id="6.3.5.7" evidence="7"/>
<comment type="similarity">
    <text evidence="1 7">Belongs to the amidase family. GatA subfamily.</text>
</comment>
<sequence>MSANVAKHWTFIRTVRYSTLCRRREAIANKNSRINAFVNIFPAPPPLHDKNLQLDGLTVAVKDNIATRSLPTTCSSTMLRGFTSPFDATVVSLLQDSGADVIGKTNCDEFGMGSLNIHSCHGPVRNPVNQDCATDSLEARSAGGSSGGSAAAVAAGLCDAALGTDTGGSVRLPASYCGVVGLKPSYGLISRWGVVSYADSLDCVGILASDVDTTERVFHTLAVYDALDPTAAPLDLRKKAYQYTEKRLSSVNFATSNSLEGLRVGIPQEYFPSELSTEIIQQLRNVVSELRLRGAMVIPISLPSTTYALSSYYVLASAEASSNLARYDGVQYGSYVKPPPDTDITKTSNVYAQSRTAGFGQEVQKRILLGTYALSADAFDNYFLQAQRVRQLIKEDFNRVFSIPNYYSDSPIKPSSNSPKIDVLLHPSAIRTAPLLNEGSSSSSDLSAYVQDVLTVPASLAGLPALSIPVKSTNREPERWPVDAQKPKINGRDASQRPKCFVEGQGYELASKLDNGIHVPNPSFSFKSEFALPATLKMPRPQSSSLVAPATPVSPLLGINPSTSKACAAEPSDTTPAPSAPPAASSSAPATKTSNDSDSPGTAVALPHPRSEVFANNGLVRSIVSFVLPETSYVESPKDRQTLLWIALACKPFFERAMDLLWAQMNSLIPLFQLISGFMRVNDTYIFANLVRERHLRTYNIYAPRVRHLKLGSFTEDISQHVYMALSRLLSKQLLPNLEKVSIPSLQSISPTNLDSLLLLTSPSLKEVSFKDLIKSNEVATSSFLYHLSLDAPTISTLSVSGRFSLSTLQLFGSFSSLENLHIETEGTTLDASMFEGLSKVASLKTLHIKIDDNPLSFKAWTTKLEYLQTLVLEAPADQITKIVEGVQAPRLGTVSITLHKDSFLWANLGKIQSMDGGRIRGWLQKCIERSEALHTFILDTSRVLVDIPWLTVMPPRPPIHFKRLEFKCGSCSFASKDLLALCDPAHGWNKLEVLKVTPLLALPGISIDGRHPTVSLSSLKNVAQNCVDLKTLQLRVDLSGGSDILSSLEAQSEFPAAHDLQELDLYGPTTRMNNVKQSVVVARYIDRLFPHLQRIVVSDEGSLTSPLSWENLGWGTGIQAMIKSFQEIREEAAPPTNELVKTTKHSLFT</sequence>
<dbReference type="SUPFAM" id="SSF75304">
    <property type="entry name" value="Amidase signature (AS) enzymes"/>
    <property type="match status" value="1"/>
</dbReference>
<proteinExistence type="inferred from homology"/>
<organism evidence="10 11">
    <name type="scientific">Agrocybe chaxingu</name>
    <dbReference type="NCBI Taxonomy" id="84603"/>
    <lineage>
        <taxon>Eukaryota</taxon>
        <taxon>Fungi</taxon>
        <taxon>Dikarya</taxon>
        <taxon>Basidiomycota</taxon>
        <taxon>Agaricomycotina</taxon>
        <taxon>Agaricomycetes</taxon>
        <taxon>Agaricomycetidae</taxon>
        <taxon>Agaricales</taxon>
        <taxon>Agaricineae</taxon>
        <taxon>Strophariaceae</taxon>
        <taxon>Agrocybe</taxon>
    </lineage>
</organism>
<feature type="region of interest" description="Disordered" evidence="8">
    <location>
        <begin position="562"/>
        <end position="606"/>
    </location>
</feature>